<dbReference type="AlphaFoldDB" id="A2E356"/>
<organism evidence="1 2">
    <name type="scientific">Trichomonas vaginalis (strain ATCC PRA-98 / G3)</name>
    <dbReference type="NCBI Taxonomy" id="412133"/>
    <lineage>
        <taxon>Eukaryota</taxon>
        <taxon>Metamonada</taxon>
        <taxon>Parabasalia</taxon>
        <taxon>Trichomonadida</taxon>
        <taxon>Trichomonadidae</taxon>
        <taxon>Trichomonas</taxon>
    </lineage>
</organism>
<reference evidence="1" key="1">
    <citation type="submission" date="2006-10" db="EMBL/GenBank/DDBJ databases">
        <authorList>
            <person name="Amadeo P."/>
            <person name="Zhao Q."/>
            <person name="Wortman J."/>
            <person name="Fraser-Liggett C."/>
            <person name="Carlton J."/>
        </authorList>
    </citation>
    <scope>NUCLEOTIDE SEQUENCE</scope>
    <source>
        <strain evidence="1">G3</strain>
    </source>
</reference>
<dbReference type="VEuPathDB" id="TrichDB:TVAG_430300"/>
<keyword evidence="2" id="KW-1185">Reference proteome</keyword>
<dbReference type="InParanoid" id="A2E356"/>
<protein>
    <submittedName>
        <fullName evidence="1">Uncharacterized protein</fullName>
    </submittedName>
</protein>
<accession>A2E356</accession>
<evidence type="ECO:0000313" key="2">
    <source>
        <dbReference type="Proteomes" id="UP000001542"/>
    </source>
</evidence>
<evidence type="ECO:0000313" key="1">
    <source>
        <dbReference type="EMBL" id="EAY12866.1"/>
    </source>
</evidence>
<dbReference type="EMBL" id="DS113294">
    <property type="protein sequence ID" value="EAY12866.1"/>
    <property type="molecule type" value="Genomic_DNA"/>
</dbReference>
<sequence length="266" mass="29830">MYKVGQGAARRADATQSITSNGDMQPFSYTIKNLASEQANQLTVWVAEFPDISYSNAPRYSVSEQKNVDYVISTPPSLQVTYPDKTIYEWNESIHLIINVNDDVSGKLVFQALEEVDPDFDGEPLLIDFEHKEVKYDHAETKTFDIRINLEKSAKIVLNITAIGDDGGDVSYTSYHFVVFNQPKITNVELKENVVSPGTEVGFNCTFTDSNNGHDVTLFYKFDNLQPKSIPHLDEDEKTIFSISDTFAVPNDAIGCPKVRLAQRSI</sequence>
<name>A2E356_TRIV3</name>
<gene>
    <name evidence="1" type="ORF">TVAG_430300</name>
</gene>
<proteinExistence type="predicted"/>
<reference evidence="1" key="2">
    <citation type="journal article" date="2007" name="Science">
        <title>Draft genome sequence of the sexually transmitted pathogen Trichomonas vaginalis.</title>
        <authorList>
            <person name="Carlton J.M."/>
            <person name="Hirt R.P."/>
            <person name="Silva J.C."/>
            <person name="Delcher A.L."/>
            <person name="Schatz M."/>
            <person name="Zhao Q."/>
            <person name="Wortman J.R."/>
            <person name="Bidwell S.L."/>
            <person name="Alsmark U.C.M."/>
            <person name="Besteiro S."/>
            <person name="Sicheritz-Ponten T."/>
            <person name="Noel C.J."/>
            <person name="Dacks J.B."/>
            <person name="Foster P.G."/>
            <person name="Simillion C."/>
            <person name="Van de Peer Y."/>
            <person name="Miranda-Saavedra D."/>
            <person name="Barton G.J."/>
            <person name="Westrop G.D."/>
            <person name="Mueller S."/>
            <person name="Dessi D."/>
            <person name="Fiori P.L."/>
            <person name="Ren Q."/>
            <person name="Paulsen I."/>
            <person name="Zhang H."/>
            <person name="Bastida-Corcuera F.D."/>
            <person name="Simoes-Barbosa A."/>
            <person name="Brown M.T."/>
            <person name="Hayes R.D."/>
            <person name="Mukherjee M."/>
            <person name="Okumura C.Y."/>
            <person name="Schneider R."/>
            <person name="Smith A.J."/>
            <person name="Vanacova S."/>
            <person name="Villalvazo M."/>
            <person name="Haas B.J."/>
            <person name="Pertea M."/>
            <person name="Feldblyum T.V."/>
            <person name="Utterback T.R."/>
            <person name="Shu C.L."/>
            <person name="Osoegawa K."/>
            <person name="de Jong P.J."/>
            <person name="Hrdy I."/>
            <person name="Horvathova L."/>
            <person name="Zubacova Z."/>
            <person name="Dolezal P."/>
            <person name="Malik S.B."/>
            <person name="Logsdon J.M. Jr."/>
            <person name="Henze K."/>
            <person name="Gupta A."/>
            <person name="Wang C.C."/>
            <person name="Dunne R.L."/>
            <person name="Upcroft J.A."/>
            <person name="Upcroft P."/>
            <person name="White O."/>
            <person name="Salzberg S.L."/>
            <person name="Tang P."/>
            <person name="Chiu C.-H."/>
            <person name="Lee Y.-S."/>
            <person name="Embley T.M."/>
            <person name="Coombs G.H."/>
            <person name="Mottram J.C."/>
            <person name="Tachezy J."/>
            <person name="Fraser-Liggett C.M."/>
            <person name="Johnson P.J."/>
        </authorList>
    </citation>
    <scope>NUCLEOTIDE SEQUENCE [LARGE SCALE GENOMIC DNA]</scope>
    <source>
        <strain evidence="1">G3</strain>
    </source>
</reference>
<dbReference type="Proteomes" id="UP000001542">
    <property type="component" value="Unassembled WGS sequence"/>
</dbReference>